<evidence type="ECO:0000313" key="2">
    <source>
        <dbReference type="Proteomes" id="UP000499080"/>
    </source>
</evidence>
<proteinExistence type="predicted"/>
<accession>A0A4Y2I763</accession>
<dbReference type="Proteomes" id="UP000499080">
    <property type="component" value="Unassembled WGS sequence"/>
</dbReference>
<organism evidence="1 2">
    <name type="scientific">Araneus ventricosus</name>
    <name type="common">Orbweaver spider</name>
    <name type="synonym">Epeira ventricosa</name>
    <dbReference type="NCBI Taxonomy" id="182803"/>
    <lineage>
        <taxon>Eukaryota</taxon>
        <taxon>Metazoa</taxon>
        <taxon>Ecdysozoa</taxon>
        <taxon>Arthropoda</taxon>
        <taxon>Chelicerata</taxon>
        <taxon>Arachnida</taxon>
        <taxon>Araneae</taxon>
        <taxon>Araneomorphae</taxon>
        <taxon>Entelegynae</taxon>
        <taxon>Araneoidea</taxon>
        <taxon>Araneidae</taxon>
        <taxon>Araneus</taxon>
    </lineage>
</organism>
<reference evidence="1 2" key="1">
    <citation type="journal article" date="2019" name="Sci. Rep.">
        <title>Orb-weaving spider Araneus ventricosus genome elucidates the spidroin gene catalogue.</title>
        <authorList>
            <person name="Kono N."/>
            <person name="Nakamura H."/>
            <person name="Ohtoshi R."/>
            <person name="Moran D.A.P."/>
            <person name="Shinohara A."/>
            <person name="Yoshida Y."/>
            <person name="Fujiwara M."/>
            <person name="Mori M."/>
            <person name="Tomita M."/>
            <person name="Arakawa K."/>
        </authorList>
    </citation>
    <scope>NUCLEOTIDE SEQUENCE [LARGE SCALE GENOMIC DNA]</scope>
</reference>
<dbReference type="EMBL" id="BGPR01002447">
    <property type="protein sequence ID" value="GBM73571.1"/>
    <property type="molecule type" value="Genomic_DNA"/>
</dbReference>
<protein>
    <submittedName>
        <fullName evidence="1">Uncharacterized protein</fullName>
    </submittedName>
</protein>
<dbReference type="AlphaFoldDB" id="A0A4Y2I763"/>
<evidence type="ECO:0000313" key="1">
    <source>
        <dbReference type="EMBL" id="GBM73571.1"/>
    </source>
</evidence>
<gene>
    <name evidence="1" type="ORF">AVEN_140208_1</name>
</gene>
<comment type="caution">
    <text evidence="1">The sequence shown here is derived from an EMBL/GenBank/DDBJ whole genome shotgun (WGS) entry which is preliminary data.</text>
</comment>
<sequence length="110" mass="12918">MDIYFVHLQSHDLRQRHNLFDYILLRYYLNLFKVTFNNTLKQKLLTSTSEGSLGNPFPCILYHLQMGTDVEVIFPKLFEVKEEDAYSCNETAPRTYRLASTEIVNTFSSL</sequence>
<name>A0A4Y2I763_ARAVE</name>
<keyword evidence="2" id="KW-1185">Reference proteome</keyword>